<dbReference type="InterPro" id="IPR029066">
    <property type="entry name" value="PLP-binding_barrel"/>
</dbReference>
<reference evidence="7 8" key="1">
    <citation type="submission" date="2020-08" db="EMBL/GenBank/DDBJ databases">
        <title>A Genomic Blueprint of the Chicken Gut Microbiome.</title>
        <authorList>
            <person name="Gilroy R."/>
            <person name="Ravi A."/>
            <person name="Getino M."/>
            <person name="Pursley I."/>
            <person name="Horton D.L."/>
            <person name="Alikhan N.-F."/>
            <person name="Baker D."/>
            <person name="Gharbi K."/>
            <person name="Hall N."/>
            <person name="Watson M."/>
            <person name="Adriaenssens E.M."/>
            <person name="Foster-Nyarko E."/>
            <person name="Jarju S."/>
            <person name="Secka A."/>
            <person name="Antonio M."/>
            <person name="Oren A."/>
            <person name="Chaudhuri R."/>
            <person name="La Ragione R.M."/>
            <person name="Hildebrand F."/>
            <person name="Pallen M.J."/>
        </authorList>
    </citation>
    <scope>NUCLEOTIDE SEQUENCE [LARGE SCALE GENOMIC DNA]</scope>
    <source>
        <strain evidence="7 8">A46</strain>
    </source>
</reference>
<sequence>MADVKMKKPIMEEALAEETGIDWSQAPSPAFVVDERLLERNLKLLKSVQDRTNCDILLALKGFSMWSTFPMARNYLAGITSSSLFEARLGYEEFGKEVHAYAPAYAEHEIDEYLTYVDHIVFNSFDQLNKYKDKVLNHEKNISIGLRVNPGYSEVETPLYDPCYINSRLGIPFESFQPDELDGVEGIHFHAMCEQGAEVLERILVHFEEKYGKYLHQMKWINFGGGHHITKPGYNVELLVSLINRIQETYDVKVILEPGEAIALNTGYLVATVLDIVHNGMELAIVDSSATCHMPDTLEMPYRAHIIGSGQPNEKAYTYRLGGMTCLAGDIIGDYSFDEPLKAGDKIVFTDMAHYTMVKTHMFNGVNLPSICTYNDEQGIKVIRSFQFEDYKGRLS</sequence>
<dbReference type="PANTHER" id="PTHR43727">
    <property type="entry name" value="DIAMINOPIMELATE DECARBOXYLASE"/>
    <property type="match status" value="1"/>
</dbReference>
<keyword evidence="2" id="KW-0210">Decarboxylase</keyword>
<gene>
    <name evidence="7" type="primary">nspC</name>
    <name evidence="7" type="ORF">H9635_11275</name>
</gene>
<dbReference type="RefSeq" id="WP_191700385.1">
    <property type="nucleotide sequence ID" value="NZ_JACSPZ010000004.1"/>
</dbReference>
<dbReference type="Pfam" id="PF00278">
    <property type="entry name" value="Orn_DAP_Arg_deC"/>
    <property type="match status" value="1"/>
</dbReference>
<evidence type="ECO:0000256" key="2">
    <source>
        <dbReference type="ARBA" id="ARBA00022793"/>
    </source>
</evidence>
<dbReference type="Gene3D" id="2.40.37.10">
    <property type="entry name" value="Lyase, Ornithine Decarboxylase, Chain A, domain 1"/>
    <property type="match status" value="1"/>
</dbReference>
<accession>A0ABR8XZJ8</accession>
<comment type="cofactor">
    <cofactor evidence="1">
        <name>pyridoxal 5'-phosphate</name>
        <dbReference type="ChEBI" id="CHEBI:597326"/>
    </cofactor>
</comment>
<protein>
    <submittedName>
        <fullName evidence="7">Carboxynorspermidine decarboxylase</fullName>
        <ecNumber evidence="7">4.1.1.96</ecNumber>
    </submittedName>
</protein>
<keyword evidence="5 7" id="KW-0456">Lyase</keyword>
<evidence type="ECO:0000256" key="3">
    <source>
        <dbReference type="ARBA" id="ARBA00022898"/>
    </source>
</evidence>
<comment type="caution">
    <text evidence="7">The sequence shown here is derived from an EMBL/GenBank/DDBJ whole genome shotgun (WGS) entry which is preliminary data.</text>
</comment>
<dbReference type="Proteomes" id="UP000619101">
    <property type="component" value="Unassembled WGS sequence"/>
</dbReference>
<evidence type="ECO:0000256" key="5">
    <source>
        <dbReference type="ARBA" id="ARBA00023239"/>
    </source>
</evidence>
<keyword evidence="3" id="KW-0663">Pyridoxal phosphate</keyword>
<dbReference type="SUPFAM" id="SSF50621">
    <property type="entry name" value="Alanine racemase C-terminal domain-like"/>
    <property type="match status" value="1"/>
</dbReference>
<proteinExistence type="predicted"/>
<keyword evidence="4" id="KW-0745">Spermidine biosynthesis</keyword>
<dbReference type="Gene3D" id="3.20.20.10">
    <property type="entry name" value="Alanine racemase"/>
    <property type="match status" value="1"/>
</dbReference>
<evidence type="ECO:0000313" key="8">
    <source>
        <dbReference type="Proteomes" id="UP000619101"/>
    </source>
</evidence>
<dbReference type="PIRSF" id="PIRSF038941">
    <property type="entry name" value="NspC"/>
    <property type="match status" value="1"/>
</dbReference>
<evidence type="ECO:0000256" key="4">
    <source>
        <dbReference type="ARBA" id="ARBA00023066"/>
    </source>
</evidence>
<dbReference type="EC" id="4.1.1.96" evidence="7"/>
<dbReference type="GO" id="GO:0016829">
    <property type="term" value="F:lyase activity"/>
    <property type="evidence" value="ECO:0007669"/>
    <property type="project" value="UniProtKB-KW"/>
</dbReference>
<dbReference type="NCBIfam" id="TIGR01047">
    <property type="entry name" value="nspC"/>
    <property type="match status" value="1"/>
</dbReference>
<evidence type="ECO:0000259" key="6">
    <source>
        <dbReference type="Pfam" id="PF00278"/>
    </source>
</evidence>
<dbReference type="InterPro" id="IPR005730">
    <property type="entry name" value="Nsp_de-COase"/>
</dbReference>
<feature type="domain" description="Orn/DAP/Arg decarboxylase 2 C-terminal" evidence="6">
    <location>
        <begin position="143"/>
        <end position="352"/>
    </location>
</feature>
<keyword evidence="8" id="KW-1185">Reference proteome</keyword>
<organism evidence="7 8">
    <name type="scientific">Solibacillus faecavium</name>
    <dbReference type="NCBI Taxonomy" id="2762221"/>
    <lineage>
        <taxon>Bacteria</taxon>
        <taxon>Bacillati</taxon>
        <taxon>Bacillota</taxon>
        <taxon>Bacilli</taxon>
        <taxon>Bacillales</taxon>
        <taxon>Caryophanaceae</taxon>
        <taxon>Solibacillus</taxon>
    </lineage>
</organism>
<name>A0ABR8XZJ8_9BACL</name>
<evidence type="ECO:0000313" key="7">
    <source>
        <dbReference type="EMBL" id="MBD8037332.1"/>
    </source>
</evidence>
<dbReference type="EMBL" id="JACSPZ010000004">
    <property type="protein sequence ID" value="MBD8037332.1"/>
    <property type="molecule type" value="Genomic_DNA"/>
</dbReference>
<dbReference type="InterPro" id="IPR009006">
    <property type="entry name" value="Ala_racemase/Decarboxylase_C"/>
</dbReference>
<evidence type="ECO:0000256" key="1">
    <source>
        <dbReference type="ARBA" id="ARBA00001933"/>
    </source>
</evidence>
<dbReference type="PANTHER" id="PTHR43727:SF1">
    <property type="entry name" value="CARBOXYNORSPERMIDINE_CARBOXYSPERMIDINE DECARBOXYLASE"/>
    <property type="match status" value="1"/>
</dbReference>
<dbReference type="InterPro" id="IPR022643">
    <property type="entry name" value="De-COase2_C"/>
</dbReference>
<dbReference type="CDD" id="cd06829">
    <property type="entry name" value="PLPDE_III_CANSDC"/>
    <property type="match status" value="1"/>
</dbReference>
<dbReference type="SUPFAM" id="SSF51419">
    <property type="entry name" value="PLP-binding barrel"/>
    <property type="match status" value="1"/>
</dbReference>